<dbReference type="NCBIfam" id="TIGR04056">
    <property type="entry name" value="OMP_RagA_SusC"/>
    <property type="match status" value="1"/>
</dbReference>
<dbReference type="OrthoDB" id="609136at2"/>
<dbReference type="GO" id="GO:0009279">
    <property type="term" value="C:cell outer membrane"/>
    <property type="evidence" value="ECO:0007669"/>
    <property type="project" value="UniProtKB-SubCell"/>
</dbReference>
<keyword evidence="7 8" id="KW-0998">Cell outer membrane</keyword>
<keyword evidence="12" id="KW-1185">Reference proteome</keyword>
<evidence type="ECO:0000256" key="4">
    <source>
        <dbReference type="ARBA" id="ARBA00022692"/>
    </source>
</evidence>
<sequence>MQLMQFLSWLMLLLCITSISLAQQGKSVHGTVTAGDNKQALERVVIIEKSTQNHAYTDAAGSYTITLKNNNATLIFSYVGYTTQEIPVGDQAAIDVVMQTSQKDLSEVVVTAFGVKKEKRALGYTIQQVDNADLNVNRQPNVVNALQGKVAGVQITSTGGGPGQSSRIIIRGINSLAGDRNNQPLFIIDGVEIDNSTYTTGGAETRGMSNRASDINPDDIDNISVLRGGAATALYGIRAANGAIIITTKSAKAGKIKVSYNGMYGFDQVNKTPDVQSTYTQGYLGVYDAASFWPTWGPTVAEARQEDPTHPATLYNNYKQAFRTGMQTRHTLSLGGGTEAAQVMGSVSYFKQNGVIPFSDYTSYNARLNATFKISDKVTAGASLNYINSGGNRVNSDRYGEQIIYWAPRWNMKDYLKPDGTQQTYSSGTNNPIYTLSTNKFKDNVNRAIASAYITYKPIDWLNFSYRFGNDFYTDGRTHTAPGPLGVVDEAPNLDDNAYGFIDEYNLRSRNLTSTLMANFTKTFNEKFSVDFKVGHDLRDQRVRRSSVEGDTLVVPDLFLLGNAKRVKGDSYILDYRNYGYFGDLTLGWKNLLFLELTGRNDLTSTLSRDNRSYFYPSASLSYIFSDMFKLPGWWSYGKLKLSYAQIGKDGDAYAITNGFETGDPIGTTVPFYQSRTLGNANLRPEFTNTSEIGTELRFLDNRLGLEVNAYQQKSKDLLVPVYVSNATGYDQAYVNAGEINNKGLEVTVTAMPVRSKDFGWDFKINFSTNRNRVIKLNEQQGAELKEIVISSQYGYLSSTVTSKLVPGMAYGALYGRSYKRYYPKDDDDGVTLRKDLPLLIGANGFPILDDVTNQRYLGSTLPKWMASTLQTFRYKNFTLSLLLDVRQGQYKYNQLSNFLAAFGESKITENRNQTIVFDGVLADGTRNQKAVYLGQSTGPDGIDYGAGYYRNYYRGASDKFIENASWIRLRSAGLSYTLPAGWLKPTHTISGATVSFTGNNLWLHTKYTGFDPETSSAAASSNGADSFAGFTYPATRSFLFSVNLQF</sequence>
<keyword evidence="3 8" id="KW-1134">Transmembrane beta strand</keyword>
<dbReference type="SUPFAM" id="SSF56935">
    <property type="entry name" value="Porins"/>
    <property type="match status" value="1"/>
</dbReference>
<dbReference type="Gene3D" id="2.40.170.20">
    <property type="entry name" value="TonB-dependent receptor, beta-barrel domain"/>
    <property type="match status" value="1"/>
</dbReference>
<dbReference type="Proteomes" id="UP000261174">
    <property type="component" value="Unassembled WGS sequence"/>
</dbReference>
<dbReference type="Gene3D" id="2.60.40.1120">
    <property type="entry name" value="Carboxypeptidase-like, regulatory domain"/>
    <property type="match status" value="1"/>
</dbReference>
<evidence type="ECO:0000259" key="10">
    <source>
        <dbReference type="Pfam" id="PF07715"/>
    </source>
</evidence>
<dbReference type="InterPro" id="IPR012910">
    <property type="entry name" value="Plug_dom"/>
</dbReference>
<reference evidence="11 12" key="1">
    <citation type="submission" date="2018-08" db="EMBL/GenBank/DDBJ databases">
        <title>Chitinophaga sp. K20C18050901, a novel bacterium isolated from forest soil.</title>
        <authorList>
            <person name="Wang C."/>
        </authorList>
    </citation>
    <scope>NUCLEOTIDE SEQUENCE [LARGE SCALE GENOMIC DNA]</scope>
    <source>
        <strain evidence="11 12">K20C18050901</strain>
    </source>
</reference>
<evidence type="ECO:0000256" key="6">
    <source>
        <dbReference type="ARBA" id="ARBA00023136"/>
    </source>
</evidence>
<dbReference type="AlphaFoldDB" id="A0A3E1NY76"/>
<keyword evidence="6 8" id="KW-0472">Membrane</keyword>
<dbReference type="PANTHER" id="PTHR30069">
    <property type="entry name" value="TONB-DEPENDENT OUTER MEMBRANE RECEPTOR"/>
    <property type="match status" value="1"/>
</dbReference>
<dbReference type="InterPro" id="IPR036942">
    <property type="entry name" value="Beta-barrel_TonB_sf"/>
</dbReference>
<evidence type="ECO:0000256" key="3">
    <source>
        <dbReference type="ARBA" id="ARBA00022452"/>
    </source>
</evidence>
<dbReference type="GO" id="GO:0015344">
    <property type="term" value="F:siderophore uptake transmembrane transporter activity"/>
    <property type="evidence" value="ECO:0007669"/>
    <property type="project" value="TreeGrafter"/>
</dbReference>
<keyword evidence="5 9" id="KW-0732">Signal</keyword>
<name>A0A3E1NY76_9BACT</name>
<evidence type="ECO:0000256" key="5">
    <source>
        <dbReference type="ARBA" id="ARBA00022729"/>
    </source>
</evidence>
<dbReference type="GO" id="GO:0044718">
    <property type="term" value="P:siderophore transmembrane transport"/>
    <property type="evidence" value="ECO:0007669"/>
    <property type="project" value="TreeGrafter"/>
</dbReference>
<evidence type="ECO:0000256" key="9">
    <source>
        <dbReference type="SAM" id="SignalP"/>
    </source>
</evidence>
<evidence type="ECO:0000313" key="12">
    <source>
        <dbReference type="Proteomes" id="UP000261174"/>
    </source>
</evidence>
<feature type="chain" id="PRO_5017825714" evidence="9">
    <location>
        <begin position="23"/>
        <end position="1047"/>
    </location>
</feature>
<evidence type="ECO:0000256" key="2">
    <source>
        <dbReference type="ARBA" id="ARBA00022448"/>
    </source>
</evidence>
<proteinExistence type="inferred from homology"/>
<dbReference type="InterPro" id="IPR023997">
    <property type="entry name" value="TonB-dep_OMP_SusC/RagA_CS"/>
</dbReference>
<dbReference type="Pfam" id="PF13715">
    <property type="entry name" value="CarbopepD_reg_2"/>
    <property type="match status" value="1"/>
</dbReference>
<dbReference type="InterPro" id="IPR039426">
    <property type="entry name" value="TonB-dep_rcpt-like"/>
</dbReference>
<dbReference type="Pfam" id="PF07715">
    <property type="entry name" value="Plug"/>
    <property type="match status" value="1"/>
</dbReference>
<dbReference type="InterPro" id="IPR037066">
    <property type="entry name" value="Plug_dom_sf"/>
</dbReference>
<organism evidence="11 12">
    <name type="scientific">Chitinophaga silvisoli</name>
    <dbReference type="NCBI Taxonomy" id="2291814"/>
    <lineage>
        <taxon>Bacteria</taxon>
        <taxon>Pseudomonadati</taxon>
        <taxon>Bacteroidota</taxon>
        <taxon>Chitinophagia</taxon>
        <taxon>Chitinophagales</taxon>
        <taxon>Chitinophagaceae</taxon>
        <taxon>Chitinophaga</taxon>
    </lineage>
</organism>
<evidence type="ECO:0000256" key="7">
    <source>
        <dbReference type="ARBA" id="ARBA00023237"/>
    </source>
</evidence>
<evidence type="ECO:0000256" key="8">
    <source>
        <dbReference type="PROSITE-ProRule" id="PRU01360"/>
    </source>
</evidence>
<dbReference type="EMBL" id="QTJV01000008">
    <property type="protein sequence ID" value="RFM32879.1"/>
    <property type="molecule type" value="Genomic_DNA"/>
</dbReference>
<accession>A0A3E1NY76</accession>
<feature type="signal peptide" evidence="9">
    <location>
        <begin position="1"/>
        <end position="22"/>
    </location>
</feature>
<evidence type="ECO:0000313" key="11">
    <source>
        <dbReference type="EMBL" id="RFM32879.1"/>
    </source>
</evidence>
<comment type="similarity">
    <text evidence="8">Belongs to the TonB-dependent receptor family.</text>
</comment>
<dbReference type="PANTHER" id="PTHR30069:SF29">
    <property type="entry name" value="HEMOGLOBIN AND HEMOGLOBIN-HAPTOGLOBIN-BINDING PROTEIN 1-RELATED"/>
    <property type="match status" value="1"/>
</dbReference>
<dbReference type="NCBIfam" id="TIGR04057">
    <property type="entry name" value="SusC_RagA_signa"/>
    <property type="match status" value="1"/>
</dbReference>
<dbReference type="PROSITE" id="PS52016">
    <property type="entry name" value="TONB_DEPENDENT_REC_3"/>
    <property type="match status" value="1"/>
</dbReference>
<dbReference type="Gene3D" id="2.170.130.10">
    <property type="entry name" value="TonB-dependent receptor, plug domain"/>
    <property type="match status" value="1"/>
</dbReference>
<keyword evidence="2 8" id="KW-0813">Transport</keyword>
<comment type="caution">
    <text evidence="11">The sequence shown here is derived from an EMBL/GenBank/DDBJ whole genome shotgun (WGS) entry which is preliminary data.</text>
</comment>
<dbReference type="SUPFAM" id="SSF49464">
    <property type="entry name" value="Carboxypeptidase regulatory domain-like"/>
    <property type="match status" value="1"/>
</dbReference>
<comment type="subcellular location">
    <subcellularLocation>
        <location evidence="1 8">Cell outer membrane</location>
        <topology evidence="1 8">Multi-pass membrane protein</topology>
    </subcellularLocation>
</comment>
<dbReference type="InterPro" id="IPR023996">
    <property type="entry name" value="TonB-dep_OMP_SusC/RagA"/>
</dbReference>
<dbReference type="InterPro" id="IPR008969">
    <property type="entry name" value="CarboxyPept-like_regulatory"/>
</dbReference>
<protein>
    <submittedName>
        <fullName evidence="11">SusC/RagA family TonB-linked outer membrane protein</fullName>
    </submittedName>
</protein>
<gene>
    <name evidence="11" type="ORF">DXN04_20765</name>
</gene>
<evidence type="ECO:0000256" key="1">
    <source>
        <dbReference type="ARBA" id="ARBA00004571"/>
    </source>
</evidence>
<keyword evidence="4 8" id="KW-0812">Transmembrane</keyword>
<feature type="domain" description="TonB-dependent receptor plug" evidence="10">
    <location>
        <begin position="119"/>
        <end position="243"/>
    </location>
</feature>